<keyword evidence="7 8" id="KW-0503">Monooxygenase</keyword>
<dbReference type="InterPro" id="IPR050346">
    <property type="entry name" value="FMO-like"/>
</dbReference>
<evidence type="ECO:0000256" key="3">
    <source>
        <dbReference type="ARBA" id="ARBA00022630"/>
    </source>
</evidence>
<gene>
    <name evidence="10" type="primary">LOC108678321</name>
</gene>
<evidence type="ECO:0000256" key="2">
    <source>
        <dbReference type="ARBA" id="ARBA00009183"/>
    </source>
</evidence>
<comment type="similarity">
    <text evidence="2 8">Belongs to the FMO family.</text>
</comment>
<dbReference type="GO" id="GO:0050661">
    <property type="term" value="F:NADP binding"/>
    <property type="evidence" value="ECO:0007669"/>
    <property type="project" value="InterPro"/>
</dbReference>
<dbReference type="InterPro" id="IPR000960">
    <property type="entry name" value="Flavin_mOase"/>
</dbReference>
<proteinExistence type="inferred from homology"/>
<keyword evidence="6 8" id="KW-0560">Oxidoreductase</keyword>
<protein>
    <recommendedName>
        <fullName evidence="8">Flavin-containing monooxygenase</fullName>
        <ecNumber evidence="8">1.-.-.-</ecNumber>
    </recommendedName>
</protein>
<evidence type="ECO:0000313" key="10">
    <source>
        <dbReference type="RefSeq" id="XP_018022190.1"/>
    </source>
</evidence>
<dbReference type="SUPFAM" id="SSF51905">
    <property type="entry name" value="FAD/NAD(P)-binding domain"/>
    <property type="match status" value="2"/>
</dbReference>
<evidence type="ECO:0000256" key="4">
    <source>
        <dbReference type="ARBA" id="ARBA00022827"/>
    </source>
</evidence>
<dbReference type="Gene3D" id="3.50.50.60">
    <property type="entry name" value="FAD/NAD(P)-binding domain"/>
    <property type="match status" value="2"/>
</dbReference>
<dbReference type="FunFam" id="3.50.50.60:FF:000138">
    <property type="entry name" value="Flavin-containing monooxygenase"/>
    <property type="match status" value="1"/>
</dbReference>
<dbReference type="GeneID" id="108678321"/>
<dbReference type="InterPro" id="IPR020946">
    <property type="entry name" value="Flavin_mOase-like"/>
</dbReference>
<dbReference type="PANTHER" id="PTHR23023">
    <property type="entry name" value="DIMETHYLANILINE MONOOXYGENASE"/>
    <property type="match status" value="1"/>
</dbReference>
<evidence type="ECO:0000256" key="8">
    <source>
        <dbReference type="RuleBase" id="RU361177"/>
    </source>
</evidence>
<accession>A0A8B7P892</accession>
<organism evidence="9 10">
    <name type="scientific">Hyalella azteca</name>
    <name type="common">Amphipod</name>
    <dbReference type="NCBI Taxonomy" id="294128"/>
    <lineage>
        <taxon>Eukaryota</taxon>
        <taxon>Metazoa</taxon>
        <taxon>Ecdysozoa</taxon>
        <taxon>Arthropoda</taxon>
        <taxon>Crustacea</taxon>
        <taxon>Multicrustacea</taxon>
        <taxon>Malacostraca</taxon>
        <taxon>Eumalacostraca</taxon>
        <taxon>Peracarida</taxon>
        <taxon>Amphipoda</taxon>
        <taxon>Senticaudata</taxon>
        <taxon>Talitrida</taxon>
        <taxon>Talitroidea</taxon>
        <taxon>Hyalellidae</taxon>
        <taxon>Hyalella</taxon>
    </lineage>
</organism>
<keyword evidence="3 8" id="KW-0285">Flavoprotein</keyword>
<evidence type="ECO:0000256" key="1">
    <source>
        <dbReference type="ARBA" id="ARBA00001974"/>
    </source>
</evidence>
<keyword evidence="4 8" id="KW-0274">FAD</keyword>
<dbReference type="RefSeq" id="XP_018022190.1">
    <property type="nucleotide sequence ID" value="XM_018166701.2"/>
</dbReference>
<dbReference type="KEGG" id="hazt:108678321"/>
<evidence type="ECO:0000313" key="9">
    <source>
        <dbReference type="Proteomes" id="UP000694843"/>
    </source>
</evidence>
<sequence length="505" mass="56945">MKTVGIIGAGAAGLCALRHALTASPNIVPVIWEQSKVVGGTWVYTDNIDKDDHGLPVHSSMYKSLRTNLPKEVMSFPDFPFPAEGDSFIPHAAMLRYLQDYSQNFDLERHIKFEHVVLEVVPSKPGASDTEWIVTVRDLTSDKLTTTLCHALLICNGHYSVPYIPSIDGIENFCGSTMHSHSYREASPYSDQTVAVLGASASGLDISVELCSVAKKVYLCHNLPIPFPAALPSNLEQKAGIVGVKQGTSNTLVLKDGSELEVDALLYCTGYYYTFPFLADSCGVTVEDQQVWPLYRHLIHCDYPTLAFVGIPTKILPFPLFDIQVRYVIACLLGLVRLPSCSDMRSATEQDVKKRAAWGHPSRYYHKMVSDDLLWGYFYDLQDDLRCAKKTALKEGTPWPLTASTDDDVVRLKGIWEIVYLRLVFQVLSFRNYNYRLCKTDHANATSKELRVEETLDGKVTRPFPDMYWCICKRLLPLVCCNFFSFAKFLCKTIYFSFKKNIWGW</sequence>
<evidence type="ECO:0000256" key="7">
    <source>
        <dbReference type="ARBA" id="ARBA00023033"/>
    </source>
</evidence>
<dbReference type="OrthoDB" id="66881at2759"/>
<reference evidence="10" key="1">
    <citation type="submission" date="2025-08" db="UniProtKB">
        <authorList>
            <consortium name="RefSeq"/>
        </authorList>
    </citation>
    <scope>IDENTIFICATION</scope>
    <source>
        <tissue evidence="10">Whole organism</tissue>
    </source>
</reference>
<dbReference type="PRINTS" id="PR00370">
    <property type="entry name" value="FMOXYGENASE"/>
</dbReference>
<evidence type="ECO:0000256" key="6">
    <source>
        <dbReference type="ARBA" id="ARBA00023002"/>
    </source>
</evidence>
<dbReference type="EC" id="1.-.-.-" evidence="8"/>
<dbReference type="GO" id="GO:0004499">
    <property type="term" value="F:N,N-dimethylaniline monooxygenase activity"/>
    <property type="evidence" value="ECO:0007669"/>
    <property type="project" value="InterPro"/>
</dbReference>
<dbReference type="Pfam" id="PF00743">
    <property type="entry name" value="FMO-like"/>
    <property type="match status" value="2"/>
</dbReference>
<dbReference type="GO" id="GO:0050660">
    <property type="term" value="F:flavin adenine dinucleotide binding"/>
    <property type="evidence" value="ECO:0007669"/>
    <property type="project" value="InterPro"/>
</dbReference>
<dbReference type="AlphaFoldDB" id="A0A8B7P892"/>
<dbReference type="Proteomes" id="UP000694843">
    <property type="component" value="Unplaced"/>
</dbReference>
<dbReference type="InterPro" id="IPR036188">
    <property type="entry name" value="FAD/NAD-bd_sf"/>
</dbReference>
<keyword evidence="5" id="KW-0521">NADP</keyword>
<keyword evidence="9" id="KW-1185">Reference proteome</keyword>
<evidence type="ECO:0000256" key="5">
    <source>
        <dbReference type="ARBA" id="ARBA00022857"/>
    </source>
</evidence>
<name>A0A8B7P892_HYAAZ</name>
<comment type="cofactor">
    <cofactor evidence="1 8">
        <name>FAD</name>
        <dbReference type="ChEBI" id="CHEBI:57692"/>
    </cofactor>
</comment>